<sequence>MDNLLKKAGLMLPHLDLFHRMAALKQLLILASAMDDRAGRVTMVSQDSITIIGTETTTDAAFSSKGGAAEAAICYGALTTLKGHAAAEYAVTRDELKALNTTALDALSRSPELAAFGEALTKATSDTEPTPRSRTRPAEPTDATS</sequence>
<dbReference type="InterPro" id="IPR058793">
    <property type="entry name" value="DDRD"/>
</dbReference>
<protein>
    <recommendedName>
        <fullName evidence="4">Multidrug DMT transporter</fullName>
    </recommendedName>
</protein>
<name>A0AAE4BMQ0_9DEIO</name>
<accession>A0AAE4BMQ0</accession>
<comment type="caution">
    <text evidence="2">The sequence shown here is derived from an EMBL/GenBank/DDBJ whole genome shotgun (WGS) entry which is preliminary data.</text>
</comment>
<reference evidence="2" key="1">
    <citation type="submission" date="2023-07" db="EMBL/GenBank/DDBJ databases">
        <title>Sorghum-associated microbial communities from plants grown in Nebraska, USA.</title>
        <authorList>
            <person name="Schachtman D."/>
        </authorList>
    </citation>
    <scope>NUCLEOTIDE SEQUENCE</scope>
    <source>
        <strain evidence="2">BE330</strain>
    </source>
</reference>
<evidence type="ECO:0000256" key="1">
    <source>
        <dbReference type="SAM" id="MobiDB-lite"/>
    </source>
</evidence>
<gene>
    <name evidence="2" type="ORF">J2Y00_001937</name>
</gene>
<dbReference type="Pfam" id="PF26517">
    <property type="entry name" value="DDRD"/>
    <property type="match status" value="1"/>
</dbReference>
<evidence type="ECO:0008006" key="4">
    <source>
        <dbReference type="Google" id="ProtNLM"/>
    </source>
</evidence>
<feature type="compositionally biased region" description="Polar residues" evidence="1">
    <location>
        <begin position="122"/>
        <end position="132"/>
    </location>
</feature>
<proteinExistence type="predicted"/>
<evidence type="ECO:0000313" key="3">
    <source>
        <dbReference type="Proteomes" id="UP001185331"/>
    </source>
</evidence>
<organism evidence="2 3">
    <name type="scientific">Deinococcus soli</name>
    <name type="common">ex Cha et al. 2016</name>
    <dbReference type="NCBI Taxonomy" id="1309411"/>
    <lineage>
        <taxon>Bacteria</taxon>
        <taxon>Thermotogati</taxon>
        <taxon>Deinococcota</taxon>
        <taxon>Deinococci</taxon>
        <taxon>Deinococcales</taxon>
        <taxon>Deinococcaceae</taxon>
        <taxon>Deinococcus</taxon>
    </lineage>
</organism>
<feature type="region of interest" description="Disordered" evidence="1">
    <location>
        <begin position="118"/>
        <end position="145"/>
    </location>
</feature>
<dbReference type="EMBL" id="JAVDQK010000004">
    <property type="protein sequence ID" value="MDR6218374.1"/>
    <property type="molecule type" value="Genomic_DNA"/>
</dbReference>
<dbReference type="AlphaFoldDB" id="A0AAE4BMQ0"/>
<dbReference type="Proteomes" id="UP001185331">
    <property type="component" value="Unassembled WGS sequence"/>
</dbReference>
<evidence type="ECO:0000313" key="2">
    <source>
        <dbReference type="EMBL" id="MDR6218374.1"/>
    </source>
</evidence>
<dbReference type="RefSeq" id="WP_309854804.1">
    <property type="nucleotide sequence ID" value="NZ_JAVDQJ010000005.1"/>
</dbReference>